<proteinExistence type="predicted"/>
<evidence type="ECO:0000313" key="2">
    <source>
        <dbReference type="EMBL" id="ABE35789.1"/>
    </source>
</evidence>
<dbReference type="AlphaFoldDB" id="Q13JF0"/>
<feature type="region of interest" description="Disordered" evidence="1">
    <location>
        <begin position="1"/>
        <end position="20"/>
    </location>
</feature>
<accession>Q13JF0</accession>
<reference evidence="2 3" key="1">
    <citation type="journal article" date="2006" name="Proc. Natl. Acad. Sci. U.S.A.">
        <title>Burkholderia xenovorans LB400 harbors a multi-replicon, 9.73-Mbp genome shaped for versatility.</title>
        <authorList>
            <person name="Chain P.S."/>
            <person name="Denef V.J."/>
            <person name="Konstantinidis K.T."/>
            <person name="Vergez L.M."/>
            <person name="Agullo L."/>
            <person name="Reyes V.L."/>
            <person name="Hauser L."/>
            <person name="Cordova M."/>
            <person name="Gomez L."/>
            <person name="Gonzalez M."/>
            <person name="Land M."/>
            <person name="Lao V."/>
            <person name="Larimer F."/>
            <person name="LiPuma J.J."/>
            <person name="Mahenthiralingam E."/>
            <person name="Malfatti S.A."/>
            <person name="Marx C.J."/>
            <person name="Parnell J.J."/>
            <person name="Ramette A."/>
            <person name="Richardson P."/>
            <person name="Seeger M."/>
            <person name="Smith D."/>
            <person name="Spilker T."/>
            <person name="Sul W.J."/>
            <person name="Tsoi T.V."/>
            <person name="Ulrich L.E."/>
            <person name="Zhulin I.B."/>
            <person name="Tiedje J.M."/>
        </authorList>
    </citation>
    <scope>NUCLEOTIDE SEQUENCE [LARGE SCALE GENOMIC DNA]</scope>
    <source>
        <strain evidence="2 3">LB400</strain>
    </source>
</reference>
<dbReference type="OrthoDB" id="9031885at2"/>
<evidence type="ECO:0008006" key="4">
    <source>
        <dbReference type="Google" id="ProtNLM"/>
    </source>
</evidence>
<gene>
    <name evidence="2" type="ORF">Bxe_B0150</name>
</gene>
<dbReference type="KEGG" id="bxe:Bxe_B0150"/>
<protein>
    <recommendedName>
        <fullName evidence="4">Fis family transcriptional regulator</fullName>
    </recommendedName>
</protein>
<keyword evidence="3" id="KW-1185">Reference proteome</keyword>
<dbReference type="eggNOG" id="ENOG50316UE">
    <property type="taxonomic scope" value="Bacteria"/>
</dbReference>
<evidence type="ECO:0000256" key="1">
    <source>
        <dbReference type="SAM" id="MobiDB-lite"/>
    </source>
</evidence>
<evidence type="ECO:0000313" key="3">
    <source>
        <dbReference type="Proteomes" id="UP000001817"/>
    </source>
</evidence>
<dbReference type="STRING" id="266265.Bxe_B0150"/>
<name>Q13JF0_PARXL</name>
<sequence length="161" mass="17973">MAGSPDSRKTQRHSRKKPLTREMLLPIPAVNARAASLERHLALVKMRSGHGNADVMSCLLKTVYMTYFLHEAQYGRSAFEPFRDAERVLTQSVRSAELKDGWSLPDNDCAIIETILTLHDRQLDSVPAHLLATAQERLNRFISSDRISPIPPDIAVDAATP</sequence>
<dbReference type="RefSeq" id="WP_011493057.1">
    <property type="nucleotide sequence ID" value="NC_007952.1"/>
</dbReference>
<organism evidence="2 3">
    <name type="scientific">Paraburkholderia xenovorans (strain LB400)</name>
    <dbReference type="NCBI Taxonomy" id="266265"/>
    <lineage>
        <taxon>Bacteria</taxon>
        <taxon>Pseudomonadati</taxon>
        <taxon>Pseudomonadota</taxon>
        <taxon>Betaproteobacteria</taxon>
        <taxon>Burkholderiales</taxon>
        <taxon>Burkholderiaceae</taxon>
        <taxon>Paraburkholderia</taxon>
    </lineage>
</organism>
<dbReference type="PATRIC" id="fig|266265.5.peg.7644"/>
<dbReference type="EMBL" id="CP000271">
    <property type="protein sequence ID" value="ABE35789.1"/>
    <property type="molecule type" value="Genomic_DNA"/>
</dbReference>
<dbReference type="Proteomes" id="UP000001817">
    <property type="component" value="Chromosome 2"/>
</dbReference>